<dbReference type="OrthoDB" id="9796672at2"/>
<dbReference type="Pfam" id="PF01066">
    <property type="entry name" value="CDP-OH_P_transf"/>
    <property type="match status" value="1"/>
</dbReference>
<evidence type="ECO:0000313" key="16">
    <source>
        <dbReference type="EMBL" id="SDW42387.1"/>
    </source>
</evidence>
<dbReference type="InterPro" id="IPR043130">
    <property type="entry name" value="CDP-OH_PTrfase_TM_dom"/>
</dbReference>
<evidence type="ECO:0000313" key="17">
    <source>
        <dbReference type="Proteomes" id="UP000198534"/>
    </source>
</evidence>
<accession>A0A1H2TF49</accession>
<sequence length="173" mass="19539">MNVPNLLTVFRFVLIPVYLVLFFSELPNRTVWAFGVLLLAGLTDVLDGYLARRHQQVTQLGVMLDPLADKLMMLAVFLSLLVSQMISITAAIAIFIRDLGMISLSAFFHFRGKLTVPANLMGKLTTVLYYIALSLLMFGYPSGSEFLWGVIIFSFITSLIYLLQFKMLNQRTM</sequence>
<protein>
    <recommendedName>
        <fullName evidence="13">CDP-diacylglycerol--glycerol-3-phosphate 3-phosphatidyltransferase</fullName>
        <ecNumber evidence="13">2.7.8.5</ecNumber>
    </recommendedName>
</protein>
<evidence type="ECO:0000256" key="15">
    <source>
        <dbReference type="SAM" id="Phobius"/>
    </source>
</evidence>
<dbReference type="NCBIfam" id="TIGR00560">
    <property type="entry name" value="pgsA"/>
    <property type="match status" value="1"/>
</dbReference>
<dbReference type="GO" id="GO:0016020">
    <property type="term" value="C:membrane"/>
    <property type="evidence" value="ECO:0007669"/>
    <property type="project" value="UniProtKB-SubCell"/>
</dbReference>
<dbReference type="InterPro" id="IPR004570">
    <property type="entry name" value="Phosphatidylglycerol_P_synth"/>
</dbReference>
<evidence type="ECO:0000256" key="12">
    <source>
        <dbReference type="ARBA" id="ARBA00023264"/>
    </source>
</evidence>
<evidence type="ECO:0000256" key="8">
    <source>
        <dbReference type="ARBA" id="ARBA00022989"/>
    </source>
</evidence>
<keyword evidence="6 14" id="KW-0808">Transferase</keyword>
<keyword evidence="7 15" id="KW-0812">Transmembrane</keyword>
<evidence type="ECO:0000256" key="4">
    <source>
        <dbReference type="ARBA" id="ARBA00010441"/>
    </source>
</evidence>
<comment type="pathway">
    <text evidence="3">Lipid metabolism.</text>
</comment>
<dbReference type="GO" id="GO:0008444">
    <property type="term" value="F:CDP-diacylglycerol-glycerol-3-phosphate 3-phosphatidyltransferase activity"/>
    <property type="evidence" value="ECO:0007669"/>
    <property type="project" value="UniProtKB-UniRule"/>
</dbReference>
<comment type="function">
    <text evidence="1">This protein catalyzes the committed step to the synthesis of the acidic phospholipids.</text>
</comment>
<evidence type="ECO:0000256" key="10">
    <source>
        <dbReference type="ARBA" id="ARBA00023136"/>
    </source>
</evidence>
<evidence type="ECO:0000256" key="1">
    <source>
        <dbReference type="ARBA" id="ARBA00003973"/>
    </source>
</evidence>
<dbReference type="Proteomes" id="UP000198534">
    <property type="component" value="Unassembled WGS sequence"/>
</dbReference>
<evidence type="ECO:0000256" key="7">
    <source>
        <dbReference type="ARBA" id="ARBA00022692"/>
    </source>
</evidence>
<dbReference type="EC" id="2.7.8.5" evidence="13"/>
<dbReference type="PANTHER" id="PTHR14269:SF11">
    <property type="entry name" value="CDP-DIACYLGLYCEROL--GLYCEROL-3-PHOSPHATE 3-PHOSPHATIDYLTRANSFERASE"/>
    <property type="match status" value="1"/>
</dbReference>
<dbReference type="InterPro" id="IPR000462">
    <property type="entry name" value="CDP-OH_P_trans"/>
</dbReference>
<organism evidence="16 17">
    <name type="scientific">Marininema mesophilum</name>
    <dbReference type="NCBI Taxonomy" id="1048340"/>
    <lineage>
        <taxon>Bacteria</taxon>
        <taxon>Bacillati</taxon>
        <taxon>Bacillota</taxon>
        <taxon>Bacilli</taxon>
        <taxon>Bacillales</taxon>
        <taxon>Thermoactinomycetaceae</taxon>
        <taxon>Marininema</taxon>
    </lineage>
</organism>
<dbReference type="PROSITE" id="PS00379">
    <property type="entry name" value="CDP_ALCOHOL_P_TRANSF"/>
    <property type="match status" value="1"/>
</dbReference>
<keyword evidence="9" id="KW-0443">Lipid metabolism</keyword>
<dbReference type="InterPro" id="IPR048254">
    <property type="entry name" value="CDP_ALCOHOL_P_TRANSF_CS"/>
</dbReference>
<gene>
    <name evidence="16" type="ORF">SAMN05444487_103111</name>
</gene>
<evidence type="ECO:0000256" key="5">
    <source>
        <dbReference type="ARBA" id="ARBA00022516"/>
    </source>
</evidence>
<dbReference type="STRING" id="1048340.SAMN05444487_103111"/>
<feature type="transmembrane region" description="Helical" evidence="15">
    <location>
        <begin position="146"/>
        <end position="163"/>
    </location>
</feature>
<evidence type="ECO:0000256" key="2">
    <source>
        <dbReference type="ARBA" id="ARBA00004141"/>
    </source>
</evidence>
<evidence type="ECO:0000256" key="13">
    <source>
        <dbReference type="NCBIfam" id="TIGR00560"/>
    </source>
</evidence>
<dbReference type="PIRSF" id="PIRSF000847">
    <property type="entry name" value="Phos_ph_gly_syn"/>
    <property type="match status" value="1"/>
</dbReference>
<evidence type="ECO:0000256" key="11">
    <source>
        <dbReference type="ARBA" id="ARBA00023209"/>
    </source>
</evidence>
<reference evidence="16 17" key="1">
    <citation type="submission" date="2016-10" db="EMBL/GenBank/DDBJ databases">
        <authorList>
            <person name="de Groot N.N."/>
        </authorList>
    </citation>
    <scope>NUCLEOTIDE SEQUENCE [LARGE SCALE GENOMIC DNA]</scope>
    <source>
        <strain evidence="16 17">DSM 45610</strain>
    </source>
</reference>
<name>A0A1H2TF49_9BACL</name>
<dbReference type="UniPathway" id="UPA00084">
    <property type="reaction ID" value="UER00503"/>
</dbReference>
<dbReference type="InterPro" id="IPR050324">
    <property type="entry name" value="CDP-alcohol_PTase-I"/>
</dbReference>
<comment type="similarity">
    <text evidence="4 14">Belongs to the CDP-alcohol phosphatidyltransferase class-I family.</text>
</comment>
<evidence type="ECO:0000256" key="6">
    <source>
        <dbReference type="ARBA" id="ARBA00022679"/>
    </source>
</evidence>
<feature type="transmembrane region" description="Helical" evidence="15">
    <location>
        <begin position="6"/>
        <end position="24"/>
    </location>
</feature>
<keyword evidence="5" id="KW-0444">Lipid biosynthesis</keyword>
<keyword evidence="8 15" id="KW-1133">Transmembrane helix</keyword>
<evidence type="ECO:0000256" key="3">
    <source>
        <dbReference type="ARBA" id="ARBA00005189"/>
    </source>
</evidence>
<evidence type="ECO:0000256" key="14">
    <source>
        <dbReference type="RuleBase" id="RU003750"/>
    </source>
</evidence>
<dbReference type="RefSeq" id="WP_091736594.1">
    <property type="nucleotide sequence ID" value="NZ_FNNQ01000003.1"/>
</dbReference>
<dbReference type="AlphaFoldDB" id="A0A1H2TF49"/>
<keyword evidence="17" id="KW-1185">Reference proteome</keyword>
<dbReference type="GO" id="GO:0006655">
    <property type="term" value="P:phosphatidylglycerol biosynthetic process"/>
    <property type="evidence" value="ECO:0007669"/>
    <property type="project" value="UniProtKB-UniPathway"/>
</dbReference>
<keyword evidence="12" id="KW-1208">Phospholipid metabolism</keyword>
<proteinExistence type="inferred from homology"/>
<keyword evidence="10 15" id="KW-0472">Membrane</keyword>
<comment type="subcellular location">
    <subcellularLocation>
        <location evidence="2">Membrane</location>
        <topology evidence="2">Multi-pass membrane protein</topology>
    </subcellularLocation>
</comment>
<dbReference type="EMBL" id="FNNQ01000003">
    <property type="protein sequence ID" value="SDW42387.1"/>
    <property type="molecule type" value="Genomic_DNA"/>
</dbReference>
<dbReference type="PANTHER" id="PTHR14269">
    <property type="entry name" value="CDP-DIACYLGLYCEROL--GLYCEROL-3-PHOSPHATE 3-PHOSPHATIDYLTRANSFERASE-RELATED"/>
    <property type="match status" value="1"/>
</dbReference>
<keyword evidence="11" id="KW-0594">Phospholipid biosynthesis</keyword>
<evidence type="ECO:0000256" key="9">
    <source>
        <dbReference type="ARBA" id="ARBA00023098"/>
    </source>
</evidence>
<feature type="transmembrane region" description="Helical" evidence="15">
    <location>
        <begin position="71"/>
        <end position="96"/>
    </location>
</feature>
<feature type="transmembrane region" description="Helical" evidence="15">
    <location>
        <begin position="116"/>
        <end position="140"/>
    </location>
</feature>
<dbReference type="Gene3D" id="1.20.120.1760">
    <property type="match status" value="1"/>
</dbReference>